<protein>
    <submittedName>
        <fullName evidence="1">Uncharacterized protein</fullName>
    </submittedName>
</protein>
<comment type="caution">
    <text evidence="1">The sequence shown here is derived from an EMBL/GenBank/DDBJ whole genome shotgun (WGS) entry which is preliminary data.</text>
</comment>
<evidence type="ECO:0000313" key="2">
    <source>
        <dbReference type="Proteomes" id="UP001241377"/>
    </source>
</evidence>
<name>A0ACC2VSY9_9TREE</name>
<gene>
    <name evidence="1" type="ORF">QFC19_004788</name>
</gene>
<reference evidence="1" key="1">
    <citation type="submission" date="2023-04" db="EMBL/GenBank/DDBJ databases">
        <title>Draft Genome sequencing of Naganishia species isolated from polar environments using Oxford Nanopore Technology.</title>
        <authorList>
            <person name="Leo P."/>
            <person name="Venkateswaran K."/>
        </authorList>
    </citation>
    <scope>NUCLEOTIDE SEQUENCE</scope>
    <source>
        <strain evidence="1">MNA-CCFEE 5261</strain>
    </source>
</reference>
<proteinExistence type="predicted"/>
<organism evidence="1 2">
    <name type="scientific">Naganishia cerealis</name>
    <dbReference type="NCBI Taxonomy" id="610337"/>
    <lineage>
        <taxon>Eukaryota</taxon>
        <taxon>Fungi</taxon>
        <taxon>Dikarya</taxon>
        <taxon>Basidiomycota</taxon>
        <taxon>Agaricomycotina</taxon>
        <taxon>Tremellomycetes</taxon>
        <taxon>Filobasidiales</taxon>
        <taxon>Filobasidiaceae</taxon>
        <taxon>Naganishia</taxon>
    </lineage>
</organism>
<dbReference type="Proteomes" id="UP001241377">
    <property type="component" value="Unassembled WGS sequence"/>
</dbReference>
<sequence length="142" mass="15464">MSGSKPVITTYSSLQTVDAAHAPQAIVTNPVQEQSDVLVTVYDHMFKEYSPSKPEYMFDGDWNDWCNLELSVRSGALDDIDYSALGGAHLYIYPFLLQFSLAEDPAPSSGDDPAAAVSTFPLKQEVPPAASIQAALENTSYR</sequence>
<accession>A0ACC2VSY9</accession>
<dbReference type="EMBL" id="JASBWR010000052">
    <property type="protein sequence ID" value="KAJ9102243.1"/>
    <property type="molecule type" value="Genomic_DNA"/>
</dbReference>
<evidence type="ECO:0000313" key="1">
    <source>
        <dbReference type="EMBL" id="KAJ9102243.1"/>
    </source>
</evidence>
<keyword evidence="2" id="KW-1185">Reference proteome</keyword>